<evidence type="ECO:0000313" key="2">
    <source>
        <dbReference type="EMBL" id="CBJ31855.1"/>
    </source>
</evidence>
<feature type="region of interest" description="Disordered" evidence="1">
    <location>
        <begin position="1141"/>
        <end position="1182"/>
    </location>
</feature>
<dbReference type="EMBL" id="FN649751">
    <property type="protein sequence ID" value="CBJ31855.1"/>
    <property type="molecule type" value="Genomic_DNA"/>
</dbReference>
<name>D7FV49_ECTSI</name>
<feature type="compositionally biased region" description="Gly residues" evidence="1">
    <location>
        <begin position="1567"/>
        <end position="1584"/>
    </location>
</feature>
<feature type="compositionally biased region" description="Low complexity" evidence="1">
    <location>
        <begin position="599"/>
        <end position="609"/>
    </location>
</feature>
<evidence type="ECO:0000256" key="1">
    <source>
        <dbReference type="SAM" id="MobiDB-lite"/>
    </source>
</evidence>
<organism evidence="2 3">
    <name type="scientific">Ectocarpus siliculosus</name>
    <name type="common">Brown alga</name>
    <name type="synonym">Conferva siliculosa</name>
    <dbReference type="NCBI Taxonomy" id="2880"/>
    <lineage>
        <taxon>Eukaryota</taxon>
        <taxon>Sar</taxon>
        <taxon>Stramenopiles</taxon>
        <taxon>Ochrophyta</taxon>
        <taxon>PX clade</taxon>
        <taxon>Phaeophyceae</taxon>
        <taxon>Ectocarpales</taxon>
        <taxon>Ectocarpaceae</taxon>
        <taxon>Ectocarpus</taxon>
    </lineage>
</organism>
<gene>
    <name evidence="2" type="ORF">Esi_0287_0039</name>
</gene>
<dbReference type="OrthoDB" id="10549691at2759"/>
<dbReference type="PANTHER" id="PTHR24216:SF65">
    <property type="entry name" value="PAXILLIN-LIKE PROTEIN 1"/>
    <property type="match status" value="1"/>
</dbReference>
<dbReference type="Proteomes" id="UP000002630">
    <property type="component" value="Linkage Group LG26"/>
</dbReference>
<feature type="compositionally biased region" description="Polar residues" evidence="1">
    <location>
        <begin position="1309"/>
        <end position="1318"/>
    </location>
</feature>
<feature type="compositionally biased region" description="Basic and acidic residues" evidence="1">
    <location>
        <begin position="480"/>
        <end position="490"/>
    </location>
</feature>
<feature type="compositionally biased region" description="Pro residues" evidence="1">
    <location>
        <begin position="891"/>
        <end position="901"/>
    </location>
</feature>
<keyword evidence="3" id="KW-1185">Reference proteome</keyword>
<accession>D7FV49</accession>
<feature type="compositionally biased region" description="Low complexity" evidence="1">
    <location>
        <begin position="201"/>
        <end position="214"/>
    </location>
</feature>
<dbReference type="PANTHER" id="PTHR24216">
    <property type="entry name" value="PAXILLIN-RELATED"/>
    <property type="match status" value="1"/>
</dbReference>
<protein>
    <submittedName>
        <fullName evidence="2">Uncharacterized protein</fullName>
    </submittedName>
</protein>
<dbReference type="InParanoid" id="D7FV49"/>
<evidence type="ECO:0000313" key="3">
    <source>
        <dbReference type="Proteomes" id="UP000002630"/>
    </source>
</evidence>
<feature type="region of interest" description="Disordered" evidence="1">
    <location>
        <begin position="777"/>
        <end position="817"/>
    </location>
</feature>
<dbReference type="EMBL" id="FN648472">
    <property type="protein sequence ID" value="CBJ31855.1"/>
    <property type="molecule type" value="Genomic_DNA"/>
</dbReference>
<feature type="compositionally biased region" description="Basic residues" evidence="1">
    <location>
        <begin position="23"/>
        <end position="32"/>
    </location>
</feature>
<feature type="compositionally biased region" description="Basic residues" evidence="1">
    <location>
        <begin position="1332"/>
        <end position="1343"/>
    </location>
</feature>
<feature type="region of interest" description="Disordered" evidence="1">
    <location>
        <begin position="855"/>
        <end position="901"/>
    </location>
</feature>
<feature type="compositionally biased region" description="Polar residues" evidence="1">
    <location>
        <begin position="1264"/>
        <end position="1273"/>
    </location>
</feature>
<reference evidence="2 3" key="1">
    <citation type="journal article" date="2010" name="Nature">
        <title>The Ectocarpus genome and the independent evolution of multicellularity in brown algae.</title>
        <authorList>
            <person name="Cock J.M."/>
            <person name="Sterck L."/>
            <person name="Rouze P."/>
            <person name="Scornet D."/>
            <person name="Allen A.E."/>
            <person name="Amoutzias G."/>
            <person name="Anthouard V."/>
            <person name="Artiguenave F."/>
            <person name="Aury J.M."/>
            <person name="Badger J.H."/>
            <person name="Beszteri B."/>
            <person name="Billiau K."/>
            <person name="Bonnet E."/>
            <person name="Bothwell J.H."/>
            <person name="Bowler C."/>
            <person name="Boyen C."/>
            <person name="Brownlee C."/>
            <person name="Carrano C.J."/>
            <person name="Charrier B."/>
            <person name="Cho G.Y."/>
            <person name="Coelho S.M."/>
            <person name="Collen J."/>
            <person name="Corre E."/>
            <person name="Da Silva C."/>
            <person name="Delage L."/>
            <person name="Delaroque N."/>
            <person name="Dittami S.M."/>
            <person name="Doulbeau S."/>
            <person name="Elias M."/>
            <person name="Farnham G."/>
            <person name="Gachon C.M."/>
            <person name="Gschloessl B."/>
            <person name="Heesch S."/>
            <person name="Jabbari K."/>
            <person name="Jubin C."/>
            <person name="Kawai H."/>
            <person name="Kimura K."/>
            <person name="Kloareg B."/>
            <person name="Kupper F.C."/>
            <person name="Lang D."/>
            <person name="Le Bail A."/>
            <person name="Leblanc C."/>
            <person name="Lerouge P."/>
            <person name="Lohr M."/>
            <person name="Lopez P.J."/>
            <person name="Martens C."/>
            <person name="Maumus F."/>
            <person name="Michel G."/>
            <person name="Miranda-Saavedra D."/>
            <person name="Morales J."/>
            <person name="Moreau H."/>
            <person name="Motomura T."/>
            <person name="Nagasato C."/>
            <person name="Napoli C.A."/>
            <person name="Nelson D.R."/>
            <person name="Nyvall-Collen P."/>
            <person name="Peters A.F."/>
            <person name="Pommier C."/>
            <person name="Potin P."/>
            <person name="Poulain J."/>
            <person name="Quesneville H."/>
            <person name="Read B."/>
            <person name="Rensing S.A."/>
            <person name="Ritter A."/>
            <person name="Rousvoal S."/>
            <person name="Samanta M."/>
            <person name="Samson G."/>
            <person name="Schroeder D.C."/>
            <person name="Segurens B."/>
            <person name="Strittmatter M."/>
            <person name="Tonon T."/>
            <person name="Tregear J.W."/>
            <person name="Valentin K."/>
            <person name="von Dassow P."/>
            <person name="Yamagishi T."/>
            <person name="Van de Peer Y."/>
            <person name="Wincker P."/>
        </authorList>
    </citation>
    <scope>NUCLEOTIDE SEQUENCE [LARGE SCALE GENOMIC DNA]</scope>
    <source>
        <strain evidence="3">Ec32 / CCAP1310/4</strain>
    </source>
</reference>
<proteinExistence type="predicted"/>
<feature type="region of interest" description="Disordered" evidence="1">
    <location>
        <begin position="80"/>
        <end position="99"/>
    </location>
</feature>
<feature type="region of interest" description="Disordered" evidence="1">
    <location>
        <begin position="1"/>
        <end position="40"/>
    </location>
</feature>
<feature type="region of interest" description="Disordered" evidence="1">
    <location>
        <begin position="1902"/>
        <end position="2000"/>
    </location>
</feature>
<sequence length="2000" mass="205933">MRTRGGSLRGAAAENLALDKHATARRSRRRSTRAFGDRRSENLVAEEVSIPMAGAAADDKAGETEEAHCCSLPEHATGDVAAGDTKRMSPSAVANRQEKSCNVENQHVVERRRSARCLSMSAAVARQTSSVQRSTRSRSSTASSFAPTVLTNCDVNVATALANTQADETERGRVEGSTSSPPPPPPPAVTAAPEEPVKRYPAPSAPRAQAPAPALVDAEDTPPALAELTSAPALKVCPITTTAPRRRASIPCHRSEKHPAALRRRPFSVGSGVLDSRNLLITPPAFAAPQINPAIGSNGSIGDPGKAVPRGSLAELAVGATPLRQQLPSATGRLPAITVVEDIDVASLLAVPAHAATSAVSTCSGVLEGCSRVLARDEEPTTPCSTGFALVDYDTSPSTAAGSSPAAAVLVDYGASPLGAPPAEVGTPPSTTCASLAAALVDYGMTPSVSRLRKEDDSSPSPRLDEEGFAPDPDDPAPEDGGRVEGKARVTSDPAGSRGEALTRGEEEEETADAPCLSTPEAGGTVELSNQEPIAPKEIEAAGAEPVEAVAEDGVSGLSEESVVVAPEGSLVAAGVAGRAETPDDGEEAKADEMAAAVASTETEAASNARGEDPYAGMSSRDVAPGGAEEAMAGVAAAGIVPTETSNDAQSEAPLAVAMDLDISAALEMVVAGVVARMAVSAEEDCSARAEQPLASVMGLDAPGAVEEAIVDEVVTPTVPTEPADDEQGRNPLEVAAESDAPAMAVPEEIVPEVAEEVPSTGQLDVDEATAAQPAMLTCEGPPASPGAVAGTDVASQSNGSSSSVEHAQQDLSPPVVQEVRAVRRSTRRRSVAFPSAPCFETTLSSVTAVSADACGDNQGIEPVEETRPPHRPRRRRSVAPEKPRSVETPAPTPAPALAPVPAPAPPVMDLGITGALEGAVAGVVARTAVSAEEDCDAQAEELRASVMGLDAPGVVEEDIADGAMTLTVPTKPADDAQGGYPLRMAAESDAAETAVTAELVPEVAEEVPSTGQLDVDEATAAQPAVLTCEGPPAVTGVVARTAVSAEEDCDAQAEELRASVMGLDAPDTVEEAIADEVVTSTMPNEPADDEQGGDPLEIAAEPDAPETAVPEKLVPEVAEEVHVPLTGQLDVDEATARPAVFGCEGPPVSPGAVAGTDVASRSNGSSSSVEHAQQDVSPSPVVQEFAFPVHEGRPPPRSGRRRSIAPKKILSAPAEAATSTAATTPTAAAAAAVPPFGEATSSVAAKEKSLSSTDAGPSDDDQSNLPSQEGSSQPRRPRQRRQPLAATPTEQQQIAAAVLPPVGVADTAASSEEQGTARQDESLPEQQVALPRRRSTRRKSIRGSRAGGSLLEENTAAPQVGAPVFLQEGPGGGGSGGVGGSGRALVVEAERGGAQATTDVAVEQGGTVMAGLLNKCLEAALAEVPQGDDVLPLLRDLSDAWMDAEACALKNTDDADDDEMHRRGAVVGAGNAGPPRVVRLCAFNFSTVGMPLDTATGSELQALEVVRCLQGVVTALHKIENFHRRCNLVLKTTGGSGDESNGNSHRLVAWRAFQHEVRAAAANGNASGGGGGAIAAPGGGGRGRQGRRPSAGMKEKEMAKAGLVLLGELEPLERSPEGLVKSPLRDRLASMLSSLIRFHLRIRLDAPPERLTRAPEALPSCGDPSYAEAKRRAEVLPPSHFSKVHTVVDVSETDATLGASFSKALFRLEGFSCEMAVEVLSAAEAFAAADQTRLAERDGGCPARVESAGRLLSATADVVDAVRARKFVLSLLELEGVEEAIVEAGGWGNVEMWASSLKGLKGCADIDEPLTLLSDVGAFKAWLMSKPTWGHATAEGILRSLLELRALRGRVERARQRWMCPEAYQALRQEILEAAHDRFRFPELKKKEGKAAADGRVEAAVVEQSAGKGKPVKKTAASTRKQKGKKKDKEEEKKTGGQRKSTAAGKRRSTARSPSDADGSSGVAEAPSPPPSTVVATDQPPAAGKSTAKSKRKRRSSIA</sequence>
<feature type="region of interest" description="Disordered" evidence="1">
    <location>
        <begin position="599"/>
        <end position="626"/>
    </location>
</feature>
<feature type="region of interest" description="Disordered" evidence="1">
    <location>
        <begin position="449"/>
        <end position="531"/>
    </location>
</feature>
<feature type="region of interest" description="Disordered" evidence="1">
    <location>
        <begin position="1307"/>
        <end position="1357"/>
    </location>
</feature>
<feature type="compositionally biased region" description="Acidic residues" evidence="1">
    <location>
        <begin position="467"/>
        <end position="478"/>
    </location>
</feature>
<feature type="region of interest" description="Disordered" evidence="1">
    <location>
        <begin position="1243"/>
        <end position="1291"/>
    </location>
</feature>
<dbReference type="OMA" id="RFVHRNT"/>
<feature type="region of interest" description="Disordered" evidence="1">
    <location>
        <begin position="1563"/>
        <end position="1594"/>
    </location>
</feature>
<feature type="compositionally biased region" description="Low complexity" evidence="1">
    <location>
        <begin position="125"/>
        <end position="144"/>
    </location>
</feature>
<feature type="region of interest" description="Disordered" evidence="1">
    <location>
        <begin position="162"/>
        <end position="214"/>
    </location>
</feature>
<feature type="compositionally biased region" description="Basic residues" evidence="1">
    <location>
        <begin position="1989"/>
        <end position="2000"/>
    </location>
</feature>
<feature type="region of interest" description="Disordered" evidence="1">
    <location>
        <begin position="120"/>
        <end position="144"/>
    </location>
</feature>